<evidence type="ECO:0000313" key="8">
    <source>
        <dbReference type="Proteomes" id="UP000315295"/>
    </source>
</evidence>
<organism evidence="7 8">
    <name type="scientific">Malus baccata</name>
    <name type="common">Siberian crab apple</name>
    <name type="synonym">Pyrus baccata</name>
    <dbReference type="NCBI Taxonomy" id="106549"/>
    <lineage>
        <taxon>Eukaryota</taxon>
        <taxon>Viridiplantae</taxon>
        <taxon>Streptophyta</taxon>
        <taxon>Embryophyta</taxon>
        <taxon>Tracheophyta</taxon>
        <taxon>Spermatophyta</taxon>
        <taxon>Magnoliopsida</taxon>
        <taxon>eudicotyledons</taxon>
        <taxon>Gunneridae</taxon>
        <taxon>Pentapetalae</taxon>
        <taxon>rosids</taxon>
        <taxon>fabids</taxon>
        <taxon>Rosales</taxon>
        <taxon>Rosaceae</taxon>
        <taxon>Amygdaloideae</taxon>
        <taxon>Maleae</taxon>
        <taxon>Malus</taxon>
    </lineage>
</organism>
<dbReference type="AlphaFoldDB" id="A0A540M7K1"/>
<evidence type="ECO:0000313" key="7">
    <source>
        <dbReference type="EMBL" id="TQD94727.1"/>
    </source>
</evidence>
<reference evidence="7 8" key="1">
    <citation type="journal article" date="2019" name="G3 (Bethesda)">
        <title>Sequencing of a Wild Apple (Malus baccata) Genome Unravels the Differences Between Cultivated and Wild Apple Species Regarding Disease Resistance and Cold Tolerance.</title>
        <authorList>
            <person name="Chen X."/>
        </authorList>
    </citation>
    <scope>NUCLEOTIDE SEQUENCE [LARGE SCALE GENOMIC DNA]</scope>
    <source>
        <strain evidence="8">cv. Shandingzi</strain>
        <tissue evidence="7">Leaves</tissue>
    </source>
</reference>
<comment type="caution">
    <text evidence="7">The sequence shown here is derived from an EMBL/GenBank/DDBJ whole genome shotgun (WGS) entry which is preliminary data.</text>
</comment>
<dbReference type="STRING" id="106549.A0A540M7K1"/>
<name>A0A540M7K1_MALBA</name>
<dbReference type="GO" id="GO:0005739">
    <property type="term" value="C:mitochondrion"/>
    <property type="evidence" value="ECO:0007669"/>
    <property type="project" value="GOC"/>
</dbReference>
<dbReference type="InterPro" id="IPR019165">
    <property type="entry name" value="Peptidase_M76_ATP23"/>
</dbReference>
<dbReference type="Proteomes" id="UP000315295">
    <property type="component" value="Unassembled WGS sequence"/>
</dbReference>
<proteinExistence type="inferred from homology"/>
<comment type="similarity">
    <text evidence="1 6">Belongs to the peptidase M76 family.</text>
</comment>
<keyword evidence="4 6" id="KW-0378">Hydrolase</keyword>
<dbReference type="EC" id="3.4.24.-" evidence="6"/>
<keyword evidence="2 6" id="KW-0645">Protease</keyword>
<dbReference type="GO" id="GO:0046872">
    <property type="term" value="F:metal ion binding"/>
    <property type="evidence" value="ECO:0007669"/>
    <property type="project" value="UniProtKB-KW"/>
</dbReference>
<sequence>MAAEPPQEPGSTSFSTAVNGGKKLEECQTMIQRSLRTPMVKFLLKHLEQSGCGIGDRFIKAINCNKQIAGGYIRGEGILVCSNHMTMQDDVNQVVIHELIHAFDDCRAKNLDWANCAHHACSEIRAAHLSGDCHYKRELLRGFVKIRGHEQSFVIRIAQKQPQRMPWKLFGMFVTMIPSPLTELLKKQFRGSLGRGLGCSSLGGLLGARGEGEGLVSDLGDAAGLVDFFPEADESLLVLDDGELAGADWGVDDGAD</sequence>
<dbReference type="GO" id="GO:0034982">
    <property type="term" value="P:mitochondrial protein processing"/>
    <property type="evidence" value="ECO:0007669"/>
    <property type="project" value="TreeGrafter"/>
</dbReference>
<evidence type="ECO:0000256" key="2">
    <source>
        <dbReference type="ARBA" id="ARBA00022670"/>
    </source>
</evidence>
<evidence type="ECO:0000256" key="6">
    <source>
        <dbReference type="RuleBase" id="RU364057"/>
    </source>
</evidence>
<evidence type="ECO:0000256" key="4">
    <source>
        <dbReference type="ARBA" id="ARBA00022801"/>
    </source>
</evidence>
<evidence type="ECO:0000256" key="3">
    <source>
        <dbReference type="ARBA" id="ARBA00022723"/>
    </source>
</evidence>
<dbReference type="PANTHER" id="PTHR21711">
    <property type="entry name" value="MITOCHONDRIAL INNER MEMBRANE PROTEASE"/>
    <property type="match status" value="1"/>
</dbReference>
<dbReference type="Pfam" id="PF09768">
    <property type="entry name" value="Peptidase_M76"/>
    <property type="match status" value="1"/>
</dbReference>
<dbReference type="PANTHER" id="PTHR21711:SF0">
    <property type="entry name" value="MITOCHONDRIAL INNER MEMBRANE PROTEASE ATP23 HOMOLOG"/>
    <property type="match status" value="1"/>
</dbReference>
<accession>A0A540M7K1</accession>
<keyword evidence="5 6" id="KW-0482">Metalloprotease</keyword>
<keyword evidence="8" id="KW-1185">Reference proteome</keyword>
<dbReference type="GO" id="GO:0004222">
    <property type="term" value="F:metalloendopeptidase activity"/>
    <property type="evidence" value="ECO:0007669"/>
    <property type="project" value="InterPro"/>
</dbReference>
<dbReference type="EMBL" id="VIEB01000338">
    <property type="protein sequence ID" value="TQD94727.1"/>
    <property type="molecule type" value="Genomic_DNA"/>
</dbReference>
<gene>
    <name evidence="7" type="ORF">C1H46_019670</name>
</gene>
<dbReference type="GO" id="GO:0033615">
    <property type="term" value="P:mitochondrial proton-transporting ATP synthase complex assembly"/>
    <property type="evidence" value="ECO:0007669"/>
    <property type="project" value="TreeGrafter"/>
</dbReference>
<evidence type="ECO:0000256" key="5">
    <source>
        <dbReference type="ARBA" id="ARBA00023049"/>
    </source>
</evidence>
<evidence type="ECO:0000256" key="1">
    <source>
        <dbReference type="ARBA" id="ARBA00009915"/>
    </source>
</evidence>
<keyword evidence="3 6" id="KW-0479">Metal-binding</keyword>
<protein>
    <recommendedName>
        <fullName evidence="6">Mitochondrial inner membrane protease ATP23</fullName>
        <ecNumber evidence="6">3.4.24.-</ecNumber>
    </recommendedName>
</protein>